<dbReference type="EMBL" id="CAJOAY010004876">
    <property type="protein sequence ID" value="CAF4086492.1"/>
    <property type="molecule type" value="Genomic_DNA"/>
</dbReference>
<organism evidence="1 2">
    <name type="scientific">Adineta steineri</name>
    <dbReference type="NCBI Taxonomy" id="433720"/>
    <lineage>
        <taxon>Eukaryota</taxon>
        <taxon>Metazoa</taxon>
        <taxon>Spiralia</taxon>
        <taxon>Gnathifera</taxon>
        <taxon>Rotifera</taxon>
        <taxon>Eurotatoria</taxon>
        <taxon>Bdelloidea</taxon>
        <taxon>Adinetida</taxon>
        <taxon>Adinetidae</taxon>
        <taxon>Adineta</taxon>
    </lineage>
</organism>
<proteinExistence type="predicted"/>
<feature type="non-terminal residue" evidence="1">
    <location>
        <position position="345"/>
    </location>
</feature>
<gene>
    <name evidence="1" type="ORF">OKA104_LOCUS34887</name>
</gene>
<dbReference type="AlphaFoldDB" id="A0A819U0L2"/>
<dbReference type="Proteomes" id="UP000663881">
    <property type="component" value="Unassembled WGS sequence"/>
</dbReference>
<evidence type="ECO:0000313" key="2">
    <source>
        <dbReference type="Proteomes" id="UP000663881"/>
    </source>
</evidence>
<comment type="caution">
    <text evidence="1">The sequence shown here is derived from an EMBL/GenBank/DDBJ whole genome shotgun (WGS) entry which is preliminary data.</text>
</comment>
<reference evidence="1" key="1">
    <citation type="submission" date="2021-02" db="EMBL/GenBank/DDBJ databases">
        <authorList>
            <person name="Nowell W R."/>
        </authorList>
    </citation>
    <scope>NUCLEOTIDE SEQUENCE</scope>
</reference>
<accession>A0A819U0L2</accession>
<protein>
    <submittedName>
        <fullName evidence="1">Uncharacterized protein</fullName>
    </submittedName>
</protein>
<evidence type="ECO:0000313" key="1">
    <source>
        <dbReference type="EMBL" id="CAF4086492.1"/>
    </source>
</evidence>
<sequence>KIFDQLRSHPQYSSTLDCPCTNITVHYQSFISIKPYYHQLCSSDFVTRNSTWISLLYSSTAGIDYAYNDYRLFAASHFELLSSLYTLVNETIAEAINEFSRNIMINARVQSRENIESQANTALNRFCLSTPRTFVLILDFIRYMNQGNGIVSSILSNWHFISSDTISPWDSLWALSHSYGNDNCSCGTSSMCISEALFNGLVIPGLHVGCYPFESLLQSTLECLYNISCIDQLKSMYNYSNITFNPLNNSLSSANTTVQSLIETLFVERWETDVFQLMSDELLNQDLFNAQVETDIFIFQTITRSNFLCSLTSMRSFKNGNELLTTSLISAATSVLHHNTITSYG</sequence>
<name>A0A819U0L2_9BILA</name>